<dbReference type="InterPro" id="IPR023026">
    <property type="entry name" value="Trp_synth_beta/beta-like"/>
</dbReference>
<dbReference type="NCBIfam" id="TIGR00263">
    <property type="entry name" value="trpB"/>
    <property type="match status" value="1"/>
</dbReference>
<protein>
    <recommendedName>
        <fullName evidence="11">Tryptophan synthase beta chain</fullName>
        <ecNumber evidence="11">4.2.1.20</ecNumber>
    </recommendedName>
</protein>
<evidence type="ECO:0000256" key="5">
    <source>
        <dbReference type="ARBA" id="ARBA00022605"/>
    </source>
</evidence>
<comment type="subunit">
    <text evidence="4 11">Tetramer of two alpha and two beta chains.</text>
</comment>
<dbReference type="PIRSF" id="PIRSF001413">
    <property type="entry name" value="Trp_syn_beta"/>
    <property type="match status" value="1"/>
</dbReference>
<comment type="pathway">
    <text evidence="2 11">Amino-acid biosynthesis; L-tryptophan biosynthesis; L-tryptophan from chorismate: step 5/5.</text>
</comment>
<proteinExistence type="inferred from homology"/>
<accession>A0ABS5RXE1</accession>
<evidence type="ECO:0000256" key="2">
    <source>
        <dbReference type="ARBA" id="ARBA00004733"/>
    </source>
</evidence>
<dbReference type="HAMAP" id="MF_00133">
    <property type="entry name" value="Trp_synth_beta"/>
    <property type="match status" value="1"/>
</dbReference>
<comment type="cofactor">
    <cofactor evidence="1 11">
        <name>pyridoxal 5'-phosphate</name>
        <dbReference type="ChEBI" id="CHEBI:597326"/>
    </cofactor>
</comment>
<keyword evidence="7 11" id="KW-0663">Pyridoxal phosphate</keyword>
<sequence length="406" mass="44231">MNKPIEPNSFRTGPDEQGMFGIFGGRFVAETLMPLILDLQQHWEEAKTDPDFQAELKSLSTYYAGRPSKLYFAEGLTRHLGGAKIYLKREDLNHTGSHKINNCLGQILLAKRMGKTRIIAETGAGQHGVASATVSARFNLPCVVYMGATDVERQKPNVFRMKLLGAEVNAVTAGHGTLKDAMNEALRDWVTNVHDTYYLIGTAAGPHPYPEMVRDFQAVIGTEAREQIQEQEGRLPDAIIAAVGGGSNAIGLFHPFLDDRDVRIIGVEAGGRGLEGVEHCASMSAGKPGVLHGNRTYLLQDKDGQIIEGHSISAGLDYPGVGPEHSFLRDTKRVEYVPILDDEALDAFQLTTRVEGIIPALESAHAIAHAVKLAPTMDKDQIIIINLSGRGDKDVHTVAKMMGMEM</sequence>
<organism evidence="13 14">
    <name type="scientific">Tianweitania aestuarii</name>
    <dbReference type="NCBI Taxonomy" id="2814886"/>
    <lineage>
        <taxon>Bacteria</taxon>
        <taxon>Pseudomonadati</taxon>
        <taxon>Pseudomonadota</taxon>
        <taxon>Alphaproteobacteria</taxon>
        <taxon>Hyphomicrobiales</taxon>
        <taxon>Phyllobacteriaceae</taxon>
        <taxon>Tianweitania</taxon>
    </lineage>
</organism>
<comment type="caution">
    <text evidence="13">The sequence shown here is derived from an EMBL/GenBank/DDBJ whole genome shotgun (WGS) entry which is preliminary data.</text>
</comment>
<feature type="modified residue" description="N6-(pyridoxal phosphate)lysine" evidence="11">
    <location>
        <position position="99"/>
    </location>
</feature>
<evidence type="ECO:0000256" key="8">
    <source>
        <dbReference type="ARBA" id="ARBA00023141"/>
    </source>
</evidence>
<comment type="catalytic activity">
    <reaction evidence="10 11">
        <text>(1S,2R)-1-C-(indol-3-yl)glycerol 3-phosphate + L-serine = D-glyceraldehyde 3-phosphate + L-tryptophan + H2O</text>
        <dbReference type="Rhea" id="RHEA:10532"/>
        <dbReference type="ChEBI" id="CHEBI:15377"/>
        <dbReference type="ChEBI" id="CHEBI:33384"/>
        <dbReference type="ChEBI" id="CHEBI:57912"/>
        <dbReference type="ChEBI" id="CHEBI:58866"/>
        <dbReference type="ChEBI" id="CHEBI:59776"/>
        <dbReference type="EC" id="4.2.1.20"/>
    </reaction>
</comment>
<keyword evidence="6 11" id="KW-0822">Tryptophan biosynthesis</keyword>
<evidence type="ECO:0000256" key="3">
    <source>
        <dbReference type="ARBA" id="ARBA00009982"/>
    </source>
</evidence>
<comment type="similarity">
    <text evidence="3 11">Belongs to the TrpB family.</text>
</comment>
<dbReference type="GO" id="GO:0004834">
    <property type="term" value="F:tryptophan synthase activity"/>
    <property type="evidence" value="ECO:0007669"/>
    <property type="project" value="UniProtKB-EC"/>
</dbReference>
<evidence type="ECO:0000256" key="6">
    <source>
        <dbReference type="ARBA" id="ARBA00022822"/>
    </source>
</evidence>
<evidence type="ECO:0000256" key="11">
    <source>
        <dbReference type="HAMAP-Rule" id="MF_00133"/>
    </source>
</evidence>
<dbReference type="InterPro" id="IPR006653">
    <property type="entry name" value="Trp_synth_b_CS"/>
</dbReference>
<dbReference type="InterPro" id="IPR001926">
    <property type="entry name" value="TrpB-like_PALP"/>
</dbReference>
<reference evidence="13 14" key="1">
    <citation type="submission" date="2021-03" db="EMBL/GenBank/DDBJ databases">
        <title>Tianweitania aestuarii sp. nov., isolated from a tidal flat.</title>
        <authorList>
            <person name="Park S."/>
            <person name="Yoon J.-H."/>
        </authorList>
    </citation>
    <scope>NUCLEOTIDE SEQUENCE [LARGE SCALE GENOMIC DNA]</scope>
    <source>
        <strain evidence="13 14">BSSL-BM11</strain>
    </source>
</reference>
<dbReference type="PANTHER" id="PTHR48077:SF3">
    <property type="entry name" value="TRYPTOPHAN SYNTHASE"/>
    <property type="match status" value="1"/>
</dbReference>
<evidence type="ECO:0000256" key="1">
    <source>
        <dbReference type="ARBA" id="ARBA00001933"/>
    </source>
</evidence>
<dbReference type="CDD" id="cd06446">
    <property type="entry name" value="Trp-synth_B"/>
    <property type="match status" value="1"/>
</dbReference>
<evidence type="ECO:0000256" key="10">
    <source>
        <dbReference type="ARBA" id="ARBA00049047"/>
    </source>
</evidence>
<keyword evidence="8 11" id="KW-0057">Aromatic amino acid biosynthesis</keyword>
<feature type="domain" description="Tryptophan synthase beta chain-like PALP" evidence="12">
    <location>
        <begin position="65"/>
        <end position="389"/>
    </location>
</feature>
<dbReference type="Proteomes" id="UP001297272">
    <property type="component" value="Unassembled WGS sequence"/>
</dbReference>
<dbReference type="InterPro" id="IPR036052">
    <property type="entry name" value="TrpB-like_PALP_sf"/>
</dbReference>
<dbReference type="Gene3D" id="3.40.50.1100">
    <property type="match status" value="2"/>
</dbReference>
<evidence type="ECO:0000256" key="7">
    <source>
        <dbReference type="ARBA" id="ARBA00022898"/>
    </source>
</evidence>
<comment type="function">
    <text evidence="11">The beta subunit is responsible for the synthesis of L-tryptophan from indole and L-serine.</text>
</comment>
<evidence type="ECO:0000313" key="14">
    <source>
        <dbReference type="Proteomes" id="UP001297272"/>
    </source>
</evidence>
<keyword evidence="14" id="KW-1185">Reference proteome</keyword>
<evidence type="ECO:0000259" key="12">
    <source>
        <dbReference type="Pfam" id="PF00291"/>
    </source>
</evidence>
<dbReference type="EC" id="4.2.1.20" evidence="11"/>
<dbReference type="Pfam" id="PF00291">
    <property type="entry name" value="PALP"/>
    <property type="match status" value="1"/>
</dbReference>
<evidence type="ECO:0000256" key="4">
    <source>
        <dbReference type="ARBA" id="ARBA00011270"/>
    </source>
</evidence>
<keyword evidence="9 11" id="KW-0456">Lyase</keyword>
<dbReference type="PROSITE" id="PS00168">
    <property type="entry name" value="TRP_SYNTHASE_BETA"/>
    <property type="match status" value="1"/>
</dbReference>
<dbReference type="RefSeq" id="WP_213985316.1">
    <property type="nucleotide sequence ID" value="NZ_JAFMNX010000003.1"/>
</dbReference>
<keyword evidence="5 11" id="KW-0028">Amino-acid biosynthesis</keyword>
<dbReference type="InterPro" id="IPR006654">
    <property type="entry name" value="Trp_synth_beta"/>
</dbReference>
<name>A0ABS5RXE1_9HYPH</name>
<dbReference type="EMBL" id="JAFMNX010000003">
    <property type="protein sequence ID" value="MBS9721684.1"/>
    <property type="molecule type" value="Genomic_DNA"/>
</dbReference>
<gene>
    <name evidence="11 13" type="primary">trpB</name>
    <name evidence="13" type="ORF">JYU29_13425</name>
</gene>
<evidence type="ECO:0000256" key="9">
    <source>
        <dbReference type="ARBA" id="ARBA00023239"/>
    </source>
</evidence>
<dbReference type="PANTHER" id="PTHR48077">
    <property type="entry name" value="TRYPTOPHAN SYNTHASE-RELATED"/>
    <property type="match status" value="1"/>
</dbReference>
<dbReference type="SUPFAM" id="SSF53686">
    <property type="entry name" value="Tryptophan synthase beta subunit-like PLP-dependent enzymes"/>
    <property type="match status" value="1"/>
</dbReference>
<evidence type="ECO:0000313" key="13">
    <source>
        <dbReference type="EMBL" id="MBS9721684.1"/>
    </source>
</evidence>